<sequence length="130" mass="14461">MDNIGLPVYMRSARGFRGAQFGTRDPAAHRVNQRARSCGAAGVPARTRCVTDTRAQLLLYSRKRRGDRSRGEESPMPETPCVPRRSGYLPMSLAFGDARQFVACTEEVIFLWRIRSSGDLDSRGRVSVNA</sequence>
<gene>
    <name evidence="1" type="ORF">HPB50_024139</name>
</gene>
<evidence type="ECO:0000313" key="2">
    <source>
        <dbReference type="Proteomes" id="UP000821845"/>
    </source>
</evidence>
<proteinExistence type="predicted"/>
<keyword evidence="2" id="KW-1185">Reference proteome</keyword>
<comment type="caution">
    <text evidence="1">The sequence shown here is derived from an EMBL/GenBank/DDBJ whole genome shotgun (WGS) entry which is preliminary data.</text>
</comment>
<dbReference type="Proteomes" id="UP000821845">
    <property type="component" value="Chromosome 1"/>
</dbReference>
<evidence type="ECO:0000313" key="1">
    <source>
        <dbReference type="EMBL" id="KAH6948396.1"/>
    </source>
</evidence>
<organism evidence="1 2">
    <name type="scientific">Hyalomma asiaticum</name>
    <name type="common">Tick</name>
    <dbReference type="NCBI Taxonomy" id="266040"/>
    <lineage>
        <taxon>Eukaryota</taxon>
        <taxon>Metazoa</taxon>
        <taxon>Ecdysozoa</taxon>
        <taxon>Arthropoda</taxon>
        <taxon>Chelicerata</taxon>
        <taxon>Arachnida</taxon>
        <taxon>Acari</taxon>
        <taxon>Parasitiformes</taxon>
        <taxon>Ixodida</taxon>
        <taxon>Ixodoidea</taxon>
        <taxon>Ixodidae</taxon>
        <taxon>Hyalomminae</taxon>
        <taxon>Hyalomma</taxon>
    </lineage>
</organism>
<dbReference type="EMBL" id="CM023481">
    <property type="protein sequence ID" value="KAH6948396.1"/>
    <property type="molecule type" value="Genomic_DNA"/>
</dbReference>
<reference evidence="1" key="1">
    <citation type="submission" date="2020-05" db="EMBL/GenBank/DDBJ databases">
        <title>Large-scale comparative analyses of tick genomes elucidate their genetic diversity and vector capacities.</title>
        <authorList>
            <person name="Jia N."/>
            <person name="Wang J."/>
            <person name="Shi W."/>
            <person name="Du L."/>
            <person name="Sun Y."/>
            <person name="Zhan W."/>
            <person name="Jiang J."/>
            <person name="Wang Q."/>
            <person name="Zhang B."/>
            <person name="Ji P."/>
            <person name="Sakyi L.B."/>
            <person name="Cui X."/>
            <person name="Yuan T."/>
            <person name="Jiang B."/>
            <person name="Yang W."/>
            <person name="Lam T.T.-Y."/>
            <person name="Chang Q."/>
            <person name="Ding S."/>
            <person name="Wang X."/>
            <person name="Zhu J."/>
            <person name="Ruan X."/>
            <person name="Zhao L."/>
            <person name="Wei J."/>
            <person name="Que T."/>
            <person name="Du C."/>
            <person name="Cheng J."/>
            <person name="Dai P."/>
            <person name="Han X."/>
            <person name="Huang E."/>
            <person name="Gao Y."/>
            <person name="Liu J."/>
            <person name="Shao H."/>
            <person name="Ye R."/>
            <person name="Li L."/>
            <person name="Wei W."/>
            <person name="Wang X."/>
            <person name="Wang C."/>
            <person name="Yang T."/>
            <person name="Huo Q."/>
            <person name="Li W."/>
            <person name="Guo W."/>
            <person name="Chen H."/>
            <person name="Zhou L."/>
            <person name="Ni X."/>
            <person name="Tian J."/>
            <person name="Zhou Y."/>
            <person name="Sheng Y."/>
            <person name="Liu T."/>
            <person name="Pan Y."/>
            <person name="Xia L."/>
            <person name="Li J."/>
            <person name="Zhao F."/>
            <person name="Cao W."/>
        </authorList>
    </citation>
    <scope>NUCLEOTIDE SEQUENCE</scope>
    <source>
        <strain evidence="1">Hyas-2018</strain>
    </source>
</reference>
<protein>
    <submittedName>
        <fullName evidence="1">Uncharacterized protein</fullName>
    </submittedName>
</protein>
<accession>A0ACB7TQK0</accession>
<name>A0ACB7TQK0_HYAAI</name>